<accession>A0A5B7IIW4</accession>
<feature type="compositionally biased region" description="Pro residues" evidence="1">
    <location>
        <begin position="1"/>
        <end position="13"/>
    </location>
</feature>
<protein>
    <submittedName>
        <fullName evidence="2">Uncharacterized protein</fullName>
    </submittedName>
</protein>
<evidence type="ECO:0000313" key="2">
    <source>
        <dbReference type="EMBL" id="MPC80474.1"/>
    </source>
</evidence>
<gene>
    <name evidence="2" type="ORF">E2C01_075054</name>
</gene>
<comment type="caution">
    <text evidence="2">The sequence shown here is derived from an EMBL/GenBank/DDBJ whole genome shotgun (WGS) entry which is preliminary data.</text>
</comment>
<evidence type="ECO:0000313" key="3">
    <source>
        <dbReference type="Proteomes" id="UP000324222"/>
    </source>
</evidence>
<proteinExistence type="predicted"/>
<feature type="region of interest" description="Disordered" evidence="1">
    <location>
        <begin position="1"/>
        <end position="62"/>
    </location>
</feature>
<keyword evidence="3" id="KW-1185">Reference proteome</keyword>
<reference evidence="2 3" key="1">
    <citation type="submission" date="2019-05" db="EMBL/GenBank/DDBJ databases">
        <title>Another draft genome of Portunus trituberculatus and its Hox gene families provides insights of decapod evolution.</title>
        <authorList>
            <person name="Jeong J.-H."/>
            <person name="Song I."/>
            <person name="Kim S."/>
            <person name="Choi T."/>
            <person name="Kim D."/>
            <person name="Ryu S."/>
            <person name="Kim W."/>
        </authorList>
    </citation>
    <scope>NUCLEOTIDE SEQUENCE [LARGE SCALE GENOMIC DNA]</scope>
    <source>
        <tissue evidence="2">Muscle</tissue>
    </source>
</reference>
<organism evidence="2 3">
    <name type="scientific">Portunus trituberculatus</name>
    <name type="common">Swimming crab</name>
    <name type="synonym">Neptunus trituberculatus</name>
    <dbReference type="NCBI Taxonomy" id="210409"/>
    <lineage>
        <taxon>Eukaryota</taxon>
        <taxon>Metazoa</taxon>
        <taxon>Ecdysozoa</taxon>
        <taxon>Arthropoda</taxon>
        <taxon>Crustacea</taxon>
        <taxon>Multicrustacea</taxon>
        <taxon>Malacostraca</taxon>
        <taxon>Eumalacostraca</taxon>
        <taxon>Eucarida</taxon>
        <taxon>Decapoda</taxon>
        <taxon>Pleocyemata</taxon>
        <taxon>Brachyura</taxon>
        <taxon>Eubrachyura</taxon>
        <taxon>Portunoidea</taxon>
        <taxon>Portunidae</taxon>
        <taxon>Portuninae</taxon>
        <taxon>Portunus</taxon>
    </lineage>
</organism>
<feature type="compositionally biased region" description="Low complexity" evidence="1">
    <location>
        <begin position="14"/>
        <end position="26"/>
    </location>
</feature>
<sequence>MVPFPTQPHPSSYPSPSITPTSTAHSATRDYHMHASLPATPSAPSRPSLGPHNPGVEYGGER</sequence>
<name>A0A5B7IIW4_PORTR</name>
<dbReference type="EMBL" id="VSRR010054121">
    <property type="protein sequence ID" value="MPC80474.1"/>
    <property type="molecule type" value="Genomic_DNA"/>
</dbReference>
<dbReference type="Proteomes" id="UP000324222">
    <property type="component" value="Unassembled WGS sequence"/>
</dbReference>
<dbReference type="AlphaFoldDB" id="A0A5B7IIW4"/>
<evidence type="ECO:0000256" key="1">
    <source>
        <dbReference type="SAM" id="MobiDB-lite"/>
    </source>
</evidence>